<dbReference type="VEuPathDB" id="FungiDB:BO70DRAFT_411756"/>
<dbReference type="STRING" id="1448321.A0A317VQ94"/>
<dbReference type="GO" id="GO:0031048">
    <property type="term" value="P:regulatory ncRNA-mediated heterochromatin formation"/>
    <property type="evidence" value="ECO:0007669"/>
    <property type="project" value="TreeGrafter"/>
</dbReference>
<name>A0A317VQ94_9EURO</name>
<dbReference type="GeneID" id="37069531"/>
<evidence type="ECO:0000256" key="5">
    <source>
        <dbReference type="ARBA" id="ARBA00022771"/>
    </source>
</evidence>
<keyword evidence="6" id="KW-0067">ATP-binding</keyword>
<keyword evidence="6" id="KW-0547">Nucleotide-binding</keyword>
<dbReference type="CDD" id="cd18808">
    <property type="entry name" value="SF1_C_Upf1"/>
    <property type="match status" value="1"/>
</dbReference>
<dbReference type="Proteomes" id="UP000247233">
    <property type="component" value="Unassembled WGS sequence"/>
</dbReference>
<protein>
    <submittedName>
        <fullName evidence="10">P-loop containing nucleoside triphosphate hydrolase protein</fullName>
    </submittedName>
</protein>
<comment type="caution">
    <text evidence="10">The sequence shown here is derived from an EMBL/GenBank/DDBJ whole genome shotgun (WGS) entry which is preliminary data.</text>
</comment>
<evidence type="ECO:0000313" key="10">
    <source>
        <dbReference type="EMBL" id="PWY75451.1"/>
    </source>
</evidence>
<evidence type="ECO:0000256" key="6">
    <source>
        <dbReference type="ARBA" id="ARBA00022806"/>
    </source>
</evidence>
<dbReference type="CDD" id="cd17936">
    <property type="entry name" value="EEXXEc_NFX1"/>
    <property type="match status" value="1"/>
</dbReference>
<comment type="subcellular location">
    <subcellularLocation>
        <location evidence="1">Cytoplasm</location>
    </subcellularLocation>
</comment>
<proteinExistence type="predicted"/>
<evidence type="ECO:0000256" key="7">
    <source>
        <dbReference type="ARBA" id="ARBA00022833"/>
    </source>
</evidence>
<dbReference type="Pfam" id="PF20173">
    <property type="entry name" value="ZnF_RZ-type"/>
    <property type="match status" value="1"/>
</dbReference>
<sequence>MITSSLETRRAFVEDLATESGLQNIRLIVETDFATSYSVLKPTFDPHCLLFLRMISHQEILSSLVLEKAVGTIYNVIYGPGGRRGMDFLTNVTRYLVETNGGSVSEENTKVKGDAATNGSTKASAPWAEALLLTTKVLLSTLNLNQEAAAHPDLKHIIESLCSCCQKESATADANIDLARANIINIGDSLSIGDSLYISKVTEKVKKTNPKKIEEMPVDFPGELSERGPRHDNDHAAIPRIRILPTISEILSDARAEFLPSQGSLDPSSHHERGVCRLIDTHFRLLREDTSGVVRDALRLIIHNWDFLAHSSDWKLKHKFLRQYSPTPLRIFSGVQMRQINADQKKGIEIDLEFDQLHRLKNMSALRRKQWWLDTRTLRGGPLLALLDAEDLDNAYAMFFLVSKREVNHIEKKRNASPTPISDVVSDAERAMITLRLADSAYESDANRLLSMMREKPARPLILIEFPAVPYNSFEGILRCLQSLHKSPWRVPFATWLAPSGVSDELIEALTTSCTKNINVPPPVYLQGRVVNLSSLPRRNLDNGDPAIPILMSPFEDNHSITARLSQETILDEGQAAAMVSALRCKLALIQGPPGTGKSYVGLQIARCLLDNQESLQLGPILCVCYTAHALDQFLDGLVKSGISNIVRIGPPSASSHIEALSLDARKREPGPRVGGVNRIKDESRGALLTLTSKIKCLLETAGRDINSLIMGFLRKKFPSQASMINLGPCEKDGEAMQEWASGDVPRWNEDGTAERSIEELLKSDMDLWTLHNAERARILQYWQDTAWTELSVGLSRLLKFHHEEKRKHTSAFGLLDLQRLNSSQVVGITTTQLANNADLLRNINSKVLICEEAGEVLESHVITALLPSVQHAILIGDHLQLRPRISNIRLSKACDETNFNLDESLFERLATYRFGDLNAEEQGFGFPVAQLSHQRRMHSVVSDLVRDTFYPNLKDHPVTAAYPPISGLKRRLFWLDHRNIEDPTDPADPMQSKTNAWEAGMVVALVRHLTRQGKYGPGEIAVLTPYVGQLRMLEDILGREMALIISETDKDDLDEEDVEAPVSIPTGPSRSRNLQGNVHKGSLLDVIRLSTVDNFQGEEATVVVVSLVRSNRYRNCGFLDLPNRINVLLSRAKHGMYIIGDANTASTAPMWSSVIGILERDANIGPKLELHCSRHPGIQSYISQPDDFAVYAPEGGCADKCELRLACGHRCPVKCHSEKLHKAVKCMEPCTRVKGCGHACPKKCHERCGDCQETVLNVLLPCGHRAQRVECRMMGNLKNIRCVEQLVRTISGCSHRLKVRCFENASSMKCFHLCGNVLPCGHNCRKPCWQCRSTMAGKSTIDHGVCHNPCGRPFTTCAHVCNQPCHQGTACAPCDRTCEVRCKHSRCAKNCSEPCAPCAEPCGWGCDHRKKCALPCAVPCSKVPCNLRCKKKLWRCGHRCPGMCGEPCPDSAYCRLCCNQGVLTRNVDLLEFKAYKDINIDQDPLIFLSCGHFYTSTSLDGVMSMSEYYDMDQLTGIIIRPKVSYRAMSSGDVKGCPECRMPLRNINRYNRIIKKGLLDEATKRFVSHTNSIYAGLMEAIRKRETDIEKERVQFMSNWPLDDLGSKGPDQVQRSIEAYRAKGNRLQRQIKEFTKSVGREEQPFGRVNNMLAAAAARDQSIVTTSFPFDESIIQTGFESRGEILGLRLTWALFWDLDAIYTRKDTDPRIRATLVQVVASQLERILKRCHELAEASQTARFPQQEVESRIYHVLFTMLSLSNSDAQGKVVDIPTQTAIRDKAREELKACEEICLRHRRILSSLHEDIEKAKTLVNGGMFYSFVSTDEKRQVYRAMEQQFAGTGHWYYCENNHPFTVGECGMPMEQARCPQCEAPVGGLNHELAPGMRRADDIDVEFGGTSRN</sequence>
<evidence type="ECO:0000313" key="11">
    <source>
        <dbReference type="Proteomes" id="UP000247233"/>
    </source>
</evidence>
<dbReference type="PROSITE" id="PS51981">
    <property type="entry name" value="ZF_RZ"/>
    <property type="match status" value="1"/>
</dbReference>
<evidence type="ECO:0000256" key="4">
    <source>
        <dbReference type="ARBA" id="ARBA00022737"/>
    </source>
</evidence>
<evidence type="ECO:0000256" key="2">
    <source>
        <dbReference type="ARBA" id="ARBA00022490"/>
    </source>
</evidence>
<dbReference type="InterPro" id="IPR041677">
    <property type="entry name" value="DNA2/NAM7_AAA_11"/>
</dbReference>
<keyword evidence="3" id="KW-0479">Metal-binding</keyword>
<dbReference type="RefSeq" id="XP_025397417.1">
    <property type="nucleotide sequence ID" value="XM_025547294.1"/>
</dbReference>
<dbReference type="PANTHER" id="PTHR10887:SF445">
    <property type="entry name" value="NFX1-TYPE ZINC FINGER-CONTAINING PROTEIN 1"/>
    <property type="match status" value="1"/>
</dbReference>
<dbReference type="EMBL" id="MSFL01000021">
    <property type="protein sequence ID" value="PWY75451.1"/>
    <property type="molecule type" value="Genomic_DNA"/>
</dbReference>
<dbReference type="GO" id="GO:0016787">
    <property type="term" value="F:hydrolase activity"/>
    <property type="evidence" value="ECO:0007669"/>
    <property type="project" value="UniProtKB-KW"/>
</dbReference>
<dbReference type="InterPro" id="IPR047187">
    <property type="entry name" value="SF1_C_Upf1"/>
</dbReference>
<keyword evidence="8" id="KW-0391">Immunity</keyword>
<gene>
    <name evidence="10" type="ORF">BO70DRAFT_411756</name>
</gene>
<dbReference type="GO" id="GO:0004386">
    <property type="term" value="F:helicase activity"/>
    <property type="evidence" value="ECO:0007669"/>
    <property type="project" value="InterPro"/>
</dbReference>
<evidence type="ECO:0000256" key="1">
    <source>
        <dbReference type="ARBA" id="ARBA00004496"/>
    </source>
</evidence>
<keyword evidence="5" id="KW-0863">Zinc-finger</keyword>
<dbReference type="Pfam" id="PF13086">
    <property type="entry name" value="AAA_11"/>
    <property type="match status" value="1"/>
</dbReference>
<dbReference type="OrthoDB" id="2423195at2759"/>
<keyword evidence="2" id="KW-0963">Cytoplasm</keyword>
<dbReference type="Gene3D" id="3.40.50.300">
    <property type="entry name" value="P-loop containing nucleotide triphosphate hydrolases"/>
    <property type="match status" value="2"/>
</dbReference>
<keyword evidence="4" id="KW-0677">Repeat</keyword>
<dbReference type="InterPro" id="IPR027417">
    <property type="entry name" value="P-loop_NTPase"/>
</dbReference>
<keyword evidence="11" id="KW-1185">Reference proteome</keyword>
<evidence type="ECO:0000256" key="3">
    <source>
        <dbReference type="ARBA" id="ARBA00022723"/>
    </source>
</evidence>
<dbReference type="GO" id="GO:0002376">
    <property type="term" value="P:immune system process"/>
    <property type="evidence" value="ECO:0007669"/>
    <property type="project" value="UniProtKB-KW"/>
</dbReference>
<dbReference type="InterPro" id="IPR045055">
    <property type="entry name" value="DNA2/NAM7-like"/>
</dbReference>
<dbReference type="SMART" id="SM00438">
    <property type="entry name" value="ZnF_NFX"/>
    <property type="match status" value="4"/>
</dbReference>
<dbReference type="GO" id="GO:0031380">
    <property type="term" value="C:nuclear RNA-directed RNA polymerase complex"/>
    <property type="evidence" value="ECO:0007669"/>
    <property type="project" value="TreeGrafter"/>
</dbReference>
<keyword evidence="6" id="KW-0347">Helicase</keyword>
<evidence type="ECO:0000256" key="8">
    <source>
        <dbReference type="ARBA" id="ARBA00022859"/>
    </source>
</evidence>
<evidence type="ECO:0000259" key="9">
    <source>
        <dbReference type="PROSITE" id="PS51981"/>
    </source>
</evidence>
<keyword evidence="10" id="KW-0378">Hydrolase</keyword>
<dbReference type="Pfam" id="PF13087">
    <property type="entry name" value="AAA_12"/>
    <property type="match status" value="1"/>
</dbReference>
<dbReference type="FunFam" id="3.40.50.300:FF:001660">
    <property type="entry name" value="NF-X1 finger and helicase protein, putative"/>
    <property type="match status" value="1"/>
</dbReference>
<dbReference type="InterPro" id="IPR046439">
    <property type="entry name" value="ZF_RZ_dom"/>
</dbReference>
<reference evidence="10 11" key="1">
    <citation type="submission" date="2016-12" db="EMBL/GenBank/DDBJ databases">
        <title>The genomes of Aspergillus section Nigri reveals drivers in fungal speciation.</title>
        <authorList>
            <consortium name="DOE Joint Genome Institute"/>
            <person name="Vesth T.C."/>
            <person name="Nybo J."/>
            <person name="Theobald S."/>
            <person name="Brandl J."/>
            <person name="Frisvad J.C."/>
            <person name="Nielsen K.F."/>
            <person name="Lyhne E.K."/>
            <person name="Kogle M.E."/>
            <person name="Kuo A."/>
            <person name="Riley R."/>
            <person name="Clum A."/>
            <person name="Nolan M."/>
            <person name="Lipzen A."/>
            <person name="Salamov A."/>
            <person name="Henrissat B."/>
            <person name="Wiebenga A."/>
            <person name="De Vries R.P."/>
            <person name="Grigoriev I.V."/>
            <person name="Mortensen U.H."/>
            <person name="Andersen M.R."/>
            <person name="Baker S.E."/>
        </authorList>
    </citation>
    <scope>NUCLEOTIDE SEQUENCE [LARGE SCALE GENOMIC DNA]</scope>
    <source>
        <strain evidence="10 11">CBS 117.55</strain>
    </source>
</reference>
<organism evidence="10 11">
    <name type="scientific">Aspergillus heteromorphus CBS 117.55</name>
    <dbReference type="NCBI Taxonomy" id="1448321"/>
    <lineage>
        <taxon>Eukaryota</taxon>
        <taxon>Fungi</taxon>
        <taxon>Dikarya</taxon>
        <taxon>Ascomycota</taxon>
        <taxon>Pezizomycotina</taxon>
        <taxon>Eurotiomycetes</taxon>
        <taxon>Eurotiomycetidae</taxon>
        <taxon>Eurotiales</taxon>
        <taxon>Aspergillaceae</taxon>
        <taxon>Aspergillus</taxon>
        <taxon>Aspergillus subgen. Circumdati</taxon>
    </lineage>
</organism>
<dbReference type="GO" id="GO:0008270">
    <property type="term" value="F:zinc ion binding"/>
    <property type="evidence" value="ECO:0007669"/>
    <property type="project" value="UniProtKB-KW"/>
</dbReference>
<dbReference type="GO" id="GO:0005737">
    <property type="term" value="C:cytoplasm"/>
    <property type="evidence" value="ECO:0007669"/>
    <property type="project" value="UniProtKB-SubCell"/>
</dbReference>
<dbReference type="CDD" id="cd06008">
    <property type="entry name" value="NF-X1-zinc-finger"/>
    <property type="match status" value="2"/>
</dbReference>
<keyword evidence="7" id="KW-0862">Zinc</keyword>
<dbReference type="InterPro" id="IPR000967">
    <property type="entry name" value="Znf_NFX1"/>
</dbReference>
<dbReference type="PANTHER" id="PTHR10887">
    <property type="entry name" value="DNA2/NAM7 HELICASE FAMILY"/>
    <property type="match status" value="1"/>
</dbReference>
<dbReference type="InterPro" id="IPR041679">
    <property type="entry name" value="DNA2/NAM7-like_C"/>
</dbReference>
<dbReference type="SUPFAM" id="SSF52540">
    <property type="entry name" value="P-loop containing nucleoside triphosphate hydrolases"/>
    <property type="match status" value="1"/>
</dbReference>
<accession>A0A317VQ94</accession>
<feature type="domain" description="RZ-type" evidence="9">
    <location>
        <begin position="1822"/>
        <end position="1898"/>
    </location>
</feature>